<evidence type="ECO:0000256" key="6">
    <source>
        <dbReference type="ARBA" id="ARBA00023015"/>
    </source>
</evidence>
<protein>
    <recommendedName>
        <fullName evidence="10">C2H2-type domain-containing protein</fullName>
    </recommendedName>
</protein>
<dbReference type="PROSITE" id="PS00028">
    <property type="entry name" value="ZINC_FINGER_C2H2_1"/>
    <property type="match status" value="10"/>
</dbReference>
<keyword evidence="7" id="KW-0804">Transcription</keyword>
<feature type="non-terminal residue" evidence="11">
    <location>
        <position position="1"/>
    </location>
</feature>
<dbReference type="FunFam" id="3.30.160.60:FF:000110">
    <property type="entry name" value="Zinc finger protein-like"/>
    <property type="match status" value="1"/>
</dbReference>
<evidence type="ECO:0000256" key="7">
    <source>
        <dbReference type="ARBA" id="ARBA00023163"/>
    </source>
</evidence>
<feature type="domain" description="C2H2-type" evidence="10">
    <location>
        <begin position="90"/>
        <end position="117"/>
    </location>
</feature>
<dbReference type="SUPFAM" id="SSF57667">
    <property type="entry name" value="beta-beta-alpha zinc fingers"/>
    <property type="match status" value="4"/>
</dbReference>
<dbReference type="SMART" id="SM00355">
    <property type="entry name" value="ZnF_C2H2"/>
    <property type="match status" value="12"/>
</dbReference>
<keyword evidence="4 9" id="KW-0863">Zinc-finger</keyword>
<dbReference type="Pfam" id="PF00096">
    <property type="entry name" value="zf-C2H2"/>
    <property type="match status" value="1"/>
</dbReference>
<dbReference type="GO" id="GO:0005634">
    <property type="term" value="C:nucleus"/>
    <property type="evidence" value="ECO:0007669"/>
    <property type="project" value="UniProtKB-SubCell"/>
</dbReference>
<keyword evidence="5" id="KW-0862">Zinc</keyword>
<dbReference type="GO" id="GO:0006357">
    <property type="term" value="P:regulation of transcription by RNA polymerase II"/>
    <property type="evidence" value="ECO:0007669"/>
    <property type="project" value="TreeGrafter"/>
</dbReference>
<accession>A0A0B7AJ68</accession>
<evidence type="ECO:0000313" key="11">
    <source>
        <dbReference type="EMBL" id="CEK79935.1"/>
    </source>
</evidence>
<keyword evidence="6" id="KW-0805">Transcription regulation</keyword>
<dbReference type="InterPro" id="IPR036236">
    <property type="entry name" value="Znf_C2H2_sf"/>
</dbReference>
<keyword evidence="3" id="KW-0677">Repeat</keyword>
<keyword evidence="8" id="KW-0539">Nucleus</keyword>
<evidence type="ECO:0000256" key="3">
    <source>
        <dbReference type="ARBA" id="ARBA00022737"/>
    </source>
</evidence>
<feature type="domain" description="C2H2-type" evidence="10">
    <location>
        <begin position="309"/>
        <end position="336"/>
    </location>
</feature>
<organism evidence="11">
    <name type="scientific">Arion vulgaris</name>
    <dbReference type="NCBI Taxonomy" id="1028688"/>
    <lineage>
        <taxon>Eukaryota</taxon>
        <taxon>Metazoa</taxon>
        <taxon>Spiralia</taxon>
        <taxon>Lophotrochozoa</taxon>
        <taxon>Mollusca</taxon>
        <taxon>Gastropoda</taxon>
        <taxon>Heterobranchia</taxon>
        <taxon>Euthyneura</taxon>
        <taxon>Panpulmonata</taxon>
        <taxon>Eupulmonata</taxon>
        <taxon>Stylommatophora</taxon>
        <taxon>Helicina</taxon>
        <taxon>Arionoidea</taxon>
        <taxon>Arionidae</taxon>
        <taxon>Arion</taxon>
    </lineage>
</organism>
<feature type="domain" description="C2H2-type" evidence="10">
    <location>
        <begin position="187"/>
        <end position="216"/>
    </location>
</feature>
<proteinExistence type="predicted"/>
<evidence type="ECO:0000256" key="8">
    <source>
        <dbReference type="ARBA" id="ARBA00023242"/>
    </source>
</evidence>
<feature type="domain" description="C2H2-type" evidence="10">
    <location>
        <begin position="337"/>
        <end position="364"/>
    </location>
</feature>
<dbReference type="PROSITE" id="PS50157">
    <property type="entry name" value="ZINC_FINGER_C2H2_2"/>
    <property type="match status" value="6"/>
</dbReference>
<dbReference type="Gene3D" id="3.30.160.60">
    <property type="entry name" value="Classic Zinc Finger"/>
    <property type="match status" value="6"/>
</dbReference>
<dbReference type="PANTHER" id="PTHR46179">
    <property type="entry name" value="ZINC FINGER PROTEIN"/>
    <property type="match status" value="1"/>
</dbReference>
<dbReference type="InterPro" id="IPR013087">
    <property type="entry name" value="Znf_C2H2_type"/>
</dbReference>
<evidence type="ECO:0000256" key="2">
    <source>
        <dbReference type="ARBA" id="ARBA00022723"/>
    </source>
</evidence>
<comment type="subcellular location">
    <subcellularLocation>
        <location evidence="1">Nucleus</location>
    </subcellularLocation>
</comment>
<dbReference type="EMBL" id="HACG01033070">
    <property type="protein sequence ID" value="CEK79935.1"/>
    <property type="molecule type" value="Transcribed_RNA"/>
</dbReference>
<dbReference type="GO" id="GO:0008270">
    <property type="term" value="F:zinc ion binding"/>
    <property type="evidence" value="ECO:0007669"/>
    <property type="project" value="UniProtKB-KW"/>
</dbReference>
<dbReference type="InterPro" id="IPR051061">
    <property type="entry name" value="Zinc_finger_trans_reg"/>
</dbReference>
<dbReference type="Pfam" id="PF13894">
    <property type="entry name" value="zf-C2H2_4"/>
    <property type="match status" value="2"/>
</dbReference>
<dbReference type="AlphaFoldDB" id="A0A0B7AJ68"/>
<gene>
    <name evidence="11" type="primary">ORF118261</name>
</gene>
<evidence type="ECO:0000256" key="5">
    <source>
        <dbReference type="ARBA" id="ARBA00022833"/>
    </source>
</evidence>
<feature type="domain" description="C2H2-type" evidence="10">
    <location>
        <begin position="25"/>
        <end position="54"/>
    </location>
</feature>
<feature type="domain" description="C2H2-type" evidence="10">
    <location>
        <begin position="364"/>
        <end position="393"/>
    </location>
</feature>
<evidence type="ECO:0000256" key="4">
    <source>
        <dbReference type="ARBA" id="ARBA00022771"/>
    </source>
</evidence>
<reference evidence="11" key="1">
    <citation type="submission" date="2014-12" db="EMBL/GenBank/DDBJ databases">
        <title>Insight into the proteome of Arion vulgaris.</title>
        <authorList>
            <person name="Aradska J."/>
            <person name="Bulat T."/>
            <person name="Smidak R."/>
            <person name="Sarate P."/>
            <person name="Gangsoo J."/>
            <person name="Sialana F."/>
            <person name="Bilban M."/>
            <person name="Lubec G."/>
        </authorList>
    </citation>
    <scope>NUCLEOTIDE SEQUENCE</scope>
    <source>
        <tissue evidence="11">Skin</tissue>
    </source>
</reference>
<evidence type="ECO:0000256" key="9">
    <source>
        <dbReference type="PROSITE-ProRule" id="PRU00042"/>
    </source>
</evidence>
<keyword evidence="2" id="KW-0479">Metal-binding</keyword>
<evidence type="ECO:0000256" key="1">
    <source>
        <dbReference type="ARBA" id="ARBA00004123"/>
    </source>
</evidence>
<dbReference type="PANTHER" id="PTHR46179:SF13">
    <property type="entry name" value="C2H2-TYPE DOMAIN-CONTAINING PROTEIN"/>
    <property type="match status" value="1"/>
</dbReference>
<sequence length="563" mass="63902">GNCNTTFFLEKNLDNHLWNHSKKASTCNYEGCSRIFDDQLQLAKHSKFHYDGKMKCPWPNCDNWLTETGHLKPHFIAHSRSLMANLDSDFVCEICELAFNSKWGLMIHKRMHGEEAAAKPSLSRLAKFTCEEDGCHATFADQKGFFDHFLFHYTNTPASCDFNGCSEHFRNMVTMSRHTKCHYNGKFKCPWQGCAKLFASVFIVKKHLYRHILSNPAVANNRVYSCSQCFMVFKLEGNHTSHLEHHNEKSDYVCPTCGKKGRHNHMKAHRLGNKPRKSQECQQCGARYATISGLKFHLLQKHKIGKWPFKCMYCGKGFVSNREMQRHIPSHTNEKPFTCEICGASFASHTGHRAHMRKHTGEKYVCDVEGCGKMYTTPVSLRGHKAQHAGFSKTCHYCFKTYKNPYGHKCKASRDSKRKLAKQGQNQVLRPAGSILAPSLPHLAPPQLSQPSVSSLTQSMMPVSNSMQHAVIMPQQMVAQTMEVQQVARTIVAPNTLTHTHIMPHSLSQGIPQVLPHGLPNQSIMQDVGQPGPMDMTRATSMDMTGDYTFNNYVVYWDSQNIS</sequence>
<evidence type="ECO:0000259" key="10">
    <source>
        <dbReference type="PROSITE" id="PS50157"/>
    </source>
</evidence>
<name>A0A0B7AJ68_9EUPU</name>